<evidence type="ECO:0000313" key="2">
    <source>
        <dbReference type="EMBL" id="KGM91802.1"/>
    </source>
</evidence>
<dbReference type="KEGG" id="pbn:PADG_12117"/>
<organism evidence="2 3">
    <name type="scientific">Paracoccidioides brasiliensis (strain Pb18)</name>
    <dbReference type="NCBI Taxonomy" id="502780"/>
    <lineage>
        <taxon>Eukaryota</taxon>
        <taxon>Fungi</taxon>
        <taxon>Dikarya</taxon>
        <taxon>Ascomycota</taxon>
        <taxon>Pezizomycotina</taxon>
        <taxon>Eurotiomycetes</taxon>
        <taxon>Eurotiomycetidae</taxon>
        <taxon>Onygenales</taxon>
        <taxon>Ajellomycetaceae</taxon>
        <taxon>Paracoccidioides</taxon>
    </lineage>
</organism>
<feature type="region of interest" description="Disordered" evidence="1">
    <location>
        <begin position="54"/>
        <end position="78"/>
    </location>
</feature>
<keyword evidence="3" id="KW-1185">Reference proteome</keyword>
<dbReference type="GeneID" id="22588014"/>
<sequence length="78" mass="8719">MDTSARQTFSWVTGEVQPLHSECPATAIVKWLVGSLVPEKFKASRGRFEFAPERPMEENDVTGYLTSPASRSGNDTEW</sequence>
<dbReference type="Proteomes" id="UP000001628">
    <property type="component" value="Unassembled WGS sequence"/>
</dbReference>
<feature type="compositionally biased region" description="Polar residues" evidence="1">
    <location>
        <begin position="64"/>
        <end position="78"/>
    </location>
</feature>
<proteinExistence type="predicted"/>
<name>A0A0A0HT32_PARBD</name>
<dbReference type="RefSeq" id="XP_010761975.1">
    <property type="nucleotide sequence ID" value="XM_010763673.1"/>
</dbReference>
<protein>
    <submittedName>
        <fullName evidence="2">Uncharacterized protein</fullName>
    </submittedName>
</protein>
<dbReference type="VEuPathDB" id="FungiDB:PADG_12117"/>
<dbReference type="InParanoid" id="A0A0A0HT32"/>
<dbReference type="HOGENOM" id="CLU_2622684_0_0_1"/>
<evidence type="ECO:0000313" key="3">
    <source>
        <dbReference type="Proteomes" id="UP000001628"/>
    </source>
</evidence>
<gene>
    <name evidence="2" type="ORF">PADG_12117</name>
</gene>
<dbReference type="EMBL" id="KN275964">
    <property type="protein sequence ID" value="KGM91802.1"/>
    <property type="molecule type" value="Genomic_DNA"/>
</dbReference>
<evidence type="ECO:0000256" key="1">
    <source>
        <dbReference type="SAM" id="MobiDB-lite"/>
    </source>
</evidence>
<dbReference type="AlphaFoldDB" id="A0A0A0HT32"/>
<reference evidence="2 3" key="1">
    <citation type="journal article" date="2011" name="PLoS Genet.">
        <title>Comparative genomic analysis of human fungal pathogens causing paracoccidioidomycosis.</title>
        <authorList>
            <person name="Desjardins C.A."/>
            <person name="Champion M.D."/>
            <person name="Holder J.W."/>
            <person name="Muszewska A."/>
            <person name="Goldberg J."/>
            <person name="Bailao A.M."/>
            <person name="Brigido M.M."/>
            <person name="Ferreira M.E."/>
            <person name="Garcia A.M."/>
            <person name="Grynberg M."/>
            <person name="Gujja S."/>
            <person name="Heiman D.I."/>
            <person name="Henn M.R."/>
            <person name="Kodira C.D."/>
            <person name="Leon-Narvaez H."/>
            <person name="Longo L.V."/>
            <person name="Ma L.J."/>
            <person name="Malavazi I."/>
            <person name="Matsuo A.L."/>
            <person name="Morais F.V."/>
            <person name="Pereira M."/>
            <person name="Rodriguez-Brito S."/>
            <person name="Sakthikumar S."/>
            <person name="Salem-Izacc S.M."/>
            <person name="Sykes S.M."/>
            <person name="Teixeira M.M."/>
            <person name="Vallejo M.C."/>
            <person name="Walter M.E."/>
            <person name="Yandava C."/>
            <person name="Young S."/>
            <person name="Zeng Q."/>
            <person name="Zucker J."/>
            <person name="Felipe M.S."/>
            <person name="Goldman G.H."/>
            <person name="Haas B.J."/>
            <person name="McEwen J.G."/>
            <person name="Nino-Vega G."/>
            <person name="Puccia R."/>
            <person name="San-Blas G."/>
            <person name="Soares C.M."/>
            <person name="Birren B.W."/>
            <person name="Cuomo C.A."/>
        </authorList>
    </citation>
    <scope>NUCLEOTIDE SEQUENCE [LARGE SCALE GENOMIC DNA]</scope>
    <source>
        <strain evidence="2 3">Pb18</strain>
    </source>
</reference>
<accession>A0A0A0HT32</accession>